<keyword evidence="5 7" id="KW-1133">Transmembrane helix</keyword>
<feature type="transmembrane region" description="Helical" evidence="7">
    <location>
        <begin position="302"/>
        <end position="324"/>
    </location>
</feature>
<feature type="transmembrane region" description="Helical" evidence="7">
    <location>
        <begin position="330"/>
        <end position="350"/>
    </location>
</feature>
<evidence type="ECO:0000256" key="7">
    <source>
        <dbReference type="SAM" id="Phobius"/>
    </source>
</evidence>
<feature type="domain" description="Wax synthase" evidence="8">
    <location>
        <begin position="248"/>
        <end position="334"/>
    </location>
</feature>
<comment type="similarity">
    <text evidence="2">Belongs to the wax synthase family.</text>
</comment>
<evidence type="ECO:0000256" key="1">
    <source>
        <dbReference type="ARBA" id="ARBA00004141"/>
    </source>
</evidence>
<protein>
    <submittedName>
        <fullName evidence="9">Membrane bound O-acyl transferase family-domain-containing protein</fullName>
    </submittedName>
</protein>
<keyword evidence="10" id="KW-1185">Reference proteome</keyword>
<dbReference type="PANTHER" id="PTHR31595">
    <property type="entry name" value="LONG-CHAIN-ALCOHOL O-FATTY-ACYLTRANSFERASE 3-RELATED"/>
    <property type="match status" value="1"/>
</dbReference>
<feature type="transmembrane region" description="Helical" evidence="7">
    <location>
        <begin position="156"/>
        <end position="174"/>
    </location>
</feature>
<dbReference type="GO" id="GO:0016740">
    <property type="term" value="F:transferase activity"/>
    <property type="evidence" value="ECO:0007669"/>
    <property type="project" value="UniProtKB-KW"/>
</dbReference>
<dbReference type="Pfam" id="PF13813">
    <property type="entry name" value="MBOAT_2"/>
    <property type="match status" value="1"/>
</dbReference>
<dbReference type="PANTHER" id="PTHR31595:SF60">
    <property type="entry name" value="BIOSYNTHESIS PROTEIN (TRI7), PUTATIVE (AFU_ORTHOLOGUE AFUA_8G05970)-RELATED"/>
    <property type="match status" value="1"/>
</dbReference>
<evidence type="ECO:0000256" key="2">
    <source>
        <dbReference type="ARBA" id="ARBA00007282"/>
    </source>
</evidence>
<feature type="transmembrane region" description="Helical" evidence="7">
    <location>
        <begin position="371"/>
        <end position="395"/>
    </location>
</feature>
<evidence type="ECO:0000256" key="4">
    <source>
        <dbReference type="ARBA" id="ARBA00022692"/>
    </source>
</evidence>
<evidence type="ECO:0000313" key="9">
    <source>
        <dbReference type="EMBL" id="KAL2798017.1"/>
    </source>
</evidence>
<dbReference type="EMBL" id="JBFTWV010000015">
    <property type="protein sequence ID" value="KAL2798017.1"/>
    <property type="molecule type" value="Genomic_DNA"/>
</dbReference>
<keyword evidence="3 9" id="KW-0808">Transferase</keyword>
<gene>
    <name evidence="9" type="ORF">BJX66DRAFT_296233</name>
</gene>
<comment type="subcellular location">
    <subcellularLocation>
        <location evidence="1">Membrane</location>
        <topology evidence="1">Multi-pass membrane protein</topology>
    </subcellularLocation>
</comment>
<evidence type="ECO:0000256" key="6">
    <source>
        <dbReference type="ARBA" id="ARBA00023136"/>
    </source>
</evidence>
<keyword evidence="6 7" id="KW-0472">Membrane</keyword>
<evidence type="ECO:0000259" key="8">
    <source>
        <dbReference type="Pfam" id="PF13813"/>
    </source>
</evidence>
<evidence type="ECO:0000313" key="10">
    <source>
        <dbReference type="Proteomes" id="UP001610563"/>
    </source>
</evidence>
<sequence>MFPPWLTPVLCWNLIQTLTGLTVTFTASDSRLRPLVAGITALLAYTLQRNIQTYFAATRPSGPLVAMCWVNVLNAFDLLVLSRASLEAQLAYQSAKLEKKDKTPRIRSPSLLAKLRFAIELPYNYRRINTPWENPRLRTSASASTPQTQRKSKSTFLLHALLTLLISGSIMHLLTLDASDVHLQHALSKLNTSKSVLLPLRDFDAHNLLIQILFTLSFGLVTRAAIVGGHTAAALVAVGVLGDDPNSWPPIFESLGEAGSLRGLWGKSWHQILRTPLTSNATFLASLLGLAPKSNGAHWLRVVIAFTGSGIIHSLCDIGFGVPLDKTGGLHFYTLQIFGFVVESVVSTVYKQLRKEFGIGFGRNVERAIGYIWVVGFMAWSTPVWINPILVSLAGDGTRVMSPWLGLSPSAFEL</sequence>
<comment type="caution">
    <text evidence="9">The sequence shown here is derived from an EMBL/GenBank/DDBJ whole genome shotgun (WGS) entry which is preliminary data.</text>
</comment>
<reference evidence="9 10" key="1">
    <citation type="submission" date="2024-07" db="EMBL/GenBank/DDBJ databases">
        <title>Section-level genome sequencing and comparative genomics of Aspergillus sections Usti and Cavernicolus.</title>
        <authorList>
            <consortium name="Lawrence Berkeley National Laboratory"/>
            <person name="Nybo J.L."/>
            <person name="Vesth T.C."/>
            <person name="Theobald S."/>
            <person name="Frisvad J.C."/>
            <person name="Larsen T.O."/>
            <person name="Kjaerboelling I."/>
            <person name="Rothschild-Mancinelli K."/>
            <person name="Lyhne E.K."/>
            <person name="Kogle M.E."/>
            <person name="Barry K."/>
            <person name="Clum A."/>
            <person name="Na H."/>
            <person name="Ledsgaard L."/>
            <person name="Lin J."/>
            <person name="Lipzen A."/>
            <person name="Kuo A."/>
            <person name="Riley R."/>
            <person name="Mondo S."/>
            <person name="Labutti K."/>
            <person name="Haridas S."/>
            <person name="Pangalinan J."/>
            <person name="Salamov A.A."/>
            <person name="Simmons B.A."/>
            <person name="Magnuson J.K."/>
            <person name="Chen J."/>
            <person name="Drula E."/>
            <person name="Henrissat B."/>
            <person name="Wiebenga A."/>
            <person name="Lubbers R.J."/>
            <person name="Gomes A.C."/>
            <person name="Makela M.R."/>
            <person name="Stajich J."/>
            <person name="Grigoriev I.V."/>
            <person name="Mortensen U.H."/>
            <person name="De Vries R.P."/>
            <person name="Baker S.E."/>
            <person name="Andersen M.R."/>
        </authorList>
    </citation>
    <scope>NUCLEOTIDE SEQUENCE [LARGE SCALE GENOMIC DNA]</scope>
    <source>
        <strain evidence="9 10">CBS 209.92</strain>
    </source>
</reference>
<organism evidence="9 10">
    <name type="scientific">Aspergillus keveii</name>
    <dbReference type="NCBI Taxonomy" id="714993"/>
    <lineage>
        <taxon>Eukaryota</taxon>
        <taxon>Fungi</taxon>
        <taxon>Dikarya</taxon>
        <taxon>Ascomycota</taxon>
        <taxon>Pezizomycotina</taxon>
        <taxon>Eurotiomycetes</taxon>
        <taxon>Eurotiomycetidae</taxon>
        <taxon>Eurotiales</taxon>
        <taxon>Aspergillaceae</taxon>
        <taxon>Aspergillus</taxon>
        <taxon>Aspergillus subgen. Nidulantes</taxon>
    </lineage>
</organism>
<dbReference type="InterPro" id="IPR032805">
    <property type="entry name" value="Wax_synthase_dom"/>
</dbReference>
<dbReference type="InterPro" id="IPR044851">
    <property type="entry name" value="Wax_synthase"/>
</dbReference>
<evidence type="ECO:0000256" key="3">
    <source>
        <dbReference type="ARBA" id="ARBA00022679"/>
    </source>
</evidence>
<evidence type="ECO:0000256" key="5">
    <source>
        <dbReference type="ARBA" id="ARBA00022989"/>
    </source>
</evidence>
<proteinExistence type="inferred from homology"/>
<dbReference type="Proteomes" id="UP001610563">
    <property type="component" value="Unassembled WGS sequence"/>
</dbReference>
<feature type="transmembrane region" description="Helical" evidence="7">
    <location>
        <begin position="208"/>
        <end position="226"/>
    </location>
</feature>
<name>A0ABR4GGB0_9EURO</name>
<accession>A0ABR4GGB0</accession>
<keyword evidence="4 7" id="KW-0812">Transmembrane</keyword>